<reference evidence="15" key="1">
    <citation type="submission" date="2023-04" db="EMBL/GenBank/DDBJ databases">
        <title>Four porcine-derived lactic acid bacteria strains analyses and their evaluation as potential probiotics based on genomics.</title>
        <authorList>
            <person name="Niu D."/>
        </authorList>
    </citation>
    <scope>NUCLEOTIDE SEQUENCE</scope>
    <source>
        <strain evidence="15">ZSA5</strain>
    </source>
</reference>
<evidence type="ECO:0000256" key="13">
    <source>
        <dbReference type="ARBA" id="ARBA00023180"/>
    </source>
</evidence>
<dbReference type="GO" id="GO:0046872">
    <property type="term" value="F:metal ion binding"/>
    <property type="evidence" value="ECO:0007669"/>
    <property type="project" value="UniProtKB-KW"/>
</dbReference>
<dbReference type="PANTHER" id="PTHR46025">
    <property type="entry name" value="XYLOSYLTRANSFERASE OXT"/>
    <property type="match status" value="1"/>
</dbReference>
<dbReference type="InterPro" id="IPR003406">
    <property type="entry name" value="Glyco_trans_14"/>
</dbReference>
<evidence type="ECO:0000256" key="7">
    <source>
        <dbReference type="ARBA" id="ARBA00022824"/>
    </source>
</evidence>
<dbReference type="Pfam" id="PF02485">
    <property type="entry name" value="Branch"/>
    <property type="match status" value="1"/>
</dbReference>
<name>A0AAX3X3T5_9LACO</name>
<evidence type="ECO:0000313" key="16">
    <source>
        <dbReference type="Proteomes" id="UP001231316"/>
    </source>
</evidence>
<keyword evidence="7" id="KW-0256">Endoplasmic reticulum</keyword>
<dbReference type="EMBL" id="CP123971">
    <property type="protein sequence ID" value="WII28388.1"/>
    <property type="molecule type" value="Genomic_DNA"/>
</dbReference>
<gene>
    <name evidence="15" type="ORF">QFE45_08425</name>
</gene>
<keyword evidence="12" id="KW-1015">Disulfide bond</keyword>
<accession>A0AAX3X3T5</accession>
<dbReference type="GO" id="GO:0050650">
    <property type="term" value="P:chondroitin sulfate proteoglycan biosynthetic process"/>
    <property type="evidence" value="ECO:0007669"/>
    <property type="project" value="TreeGrafter"/>
</dbReference>
<evidence type="ECO:0000256" key="10">
    <source>
        <dbReference type="ARBA" id="ARBA00023034"/>
    </source>
</evidence>
<keyword evidence="11" id="KW-0472">Membrane</keyword>
<evidence type="ECO:0000256" key="3">
    <source>
        <dbReference type="ARBA" id="ARBA00022676"/>
    </source>
</evidence>
<keyword evidence="3" id="KW-0328">Glycosyltransferase</keyword>
<organism evidence="15 16">
    <name type="scientific">Ligilactobacillus salivarius</name>
    <dbReference type="NCBI Taxonomy" id="1624"/>
    <lineage>
        <taxon>Bacteria</taxon>
        <taxon>Bacillati</taxon>
        <taxon>Bacillota</taxon>
        <taxon>Bacilli</taxon>
        <taxon>Lactobacillales</taxon>
        <taxon>Lactobacillaceae</taxon>
        <taxon>Ligilactobacillus</taxon>
    </lineage>
</organism>
<proteinExistence type="predicted"/>
<dbReference type="GO" id="GO:0015012">
    <property type="term" value="P:heparan sulfate proteoglycan biosynthetic process"/>
    <property type="evidence" value="ECO:0007669"/>
    <property type="project" value="TreeGrafter"/>
</dbReference>
<keyword evidence="8" id="KW-0735">Signal-anchor</keyword>
<evidence type="ECO:0000313" key="15">
    <source>
        <dbReference type="EMBL" id="WII28388.1"/>
    </source>
</evidence>
<evidence type="ECO:0000256" key="14">
    <source>
        <dbReference type="ARBA" id="ARBA00042865"/>
    </source>
</evidence>
<keyword evidence="10" id="KW-0333">Golgi apparatus</keyword>
<dbReference type="Proteomes" id="UP001231316">
    <property type="component" value="Chromosome"/>
</dbReference>
<keyword evidence="9" id="KW-1133">Transmembrane helix</keyword>
<keyword evidence="5" id="KW-0812">Transmembrane</keyword>
<keyword evidence="6" id="KW-0479">Metal-binding</keyword>
<evidence type="ECO:0000256" key="12">
    <source>
        <dbReference type="ARBA" id="ARBA00023157"/>
    </source>
</evidence>
<dbReference type="PANTHER" id="PTHR46025:SF3">
    <property type="entry name" value="XYLOSYLTRANSFERASE OXT"/>
    <property type="match status" value="1"/>
</dbReference>
<protein>
    <recommendedName>
        <fullName evidence="14">Peptide O-xylosyltransferase</fullName>
    </recommendedName>
</protein>
<dbReference type="RefSeq" id="WP_284650374.1">
    <property type="nucleotide sequence ID" value="NZ_CP123971.1"/>
</dbReference>
<evidence type="ECO:0000256" key="8">
    <source>
        <dbReference type="ARBA" id="ARBA00022968"/>
    </source>
</evidence>
<evidence type="ECO:0000256" key="11">
    <source>
        <dbReference type="ARBA" id="ARBA00023136"/>
    </source>
</evidence>
<keyword evidence="13" id="KW-0325">Glycoprotein</keyword>
<evidence type="ECO:0000256" key="6">
    <source>
        <dbReference type="ARBA" id="ARBA00022723"/>
    </source>
</evidence>
<evidence type="ECO:0000256" key="9">
    <source>
        <dbReference type="ARBA" id="ARBA00022989"/>
    </source>
</evidence>
<dbReference type="GO" id="GO:0016020">
    <property type="term" value="C:membrane"/>
    <property type="evidence" value="ECO:0007669"/>
    <property type="project" value="InterPro"/>
</dbReference>
<keyword evidence="4" id="KW-0808">Transferase</keyword>
<sequence>MQAILILAHKDIDQVTKLATILNDNFEIYIHFDKKMNVPESYKQILDKNKIHYISKIYVNWGSWSIGAATVLLMKEALKNPQINYMHVISGQDWLTDTSQNIYDRFKNDDKIYMTYFKATEVKKAGEPIIWWQKYYFNYDRINRRSTFGKFYHRGLLLVQTIFRVNKLKKLGIDLEIYSGENWVDMPRDAVEYCINYLDFHPNLLKMLQTGCFSDEFWMQTILCNSPKFKQRIVKNHHRYIKWHKQHESYPAILDMSDFDNIINGDYIFARKFDTKYSKELISNLNNMYQNKVV</sequence>
<dbReference type="AlphaFoldDB" id="A0AAX3X3T5"/>
<dbReference type="GO" id="GO:0030158">
    <property type="term" value="F:protein xylosyltransferase activity"/>
    <property type="evidence" value="ECO:0007669"/>
    <property type="project" value="InterPro"/>
</dbReference>
<dbReference type="InterPro" id="IPR043538">
    <property type="entry name" value="XYLT"/>
</dbReference>
<evidence type="ECO:0000256" key="1">
    <source>
        <dbReference type="ARBA" id="ARBA00004323"/>
    </source>
</evidence>
<evidence type="ECO:0000256" key="4">
    <source>
        <dbReference type="ARBA" id="ARBA00022679"/>
    </source>
</evidence>
<evidence type="ECO:0000256" key="5">
    <source>
        <dbReference type="ARBA" id="ARBA00022692"/>
    </source>
</evidence>
<evidence type="ECO:0000256" key="2">
    <source>
        <dbReference type="ARBA" id="ARBA00004648"/>
    </source>
</evidence>
<comment type="subcellular location">
    <subcellularLocation>
        <location evidence="2">Endoplasmic reticulum membrane</location>
        <topology evidence="2">Single-pass type II membrane protein</topology>
    </subcellularLocation>
    <subcellularLocation>
        <location evidence="1">Golgi apparatus membrane</location>
        <topology evidence="1">Single-pass type II membrane protein</topology>
    </subcellularLocation>
</comment>